<comment type="caution">
    <text evidence="2">The sequence shown here is derived from an EMBL/GenBank/DDBJ whole genome shotgun (WGS) entry which is preliminary data.</text>
</comment>
<gene>
    <name evidence="2" type="ORF">ACFQ41_09655</name>
</gene>
<dbReference type="Pfam" id="PF01381">
    <property type="entry name" value="HTH_3"/>
    <property type="match status" value="1"/>
</dbReference>
<feature type="domain" description="HTH cro/C1-type" evidence="1">
    <location>
        <begin position="15"/>
        <end position="68"/>
    </location>
</feature>
<dbReference type="EMBL" id="JBHTOA010000034">
    <property type="protein sequence ID" value="MFD1399569.1"/>
    <property type="molecule type" value="Genomic_DNA"/>
</dbReference>
<keyword evidence="3" id="KW-1185">Reference proteome</keyword>
<dbReference type="PANTHER" id="PTHR37038:SF14">
    <property type="entry name" value="TRANSCRIPTIONAL ACTIVATOR"/>
    <property type="match status" value="1"/>
</dbReference>
<organism evidence="2 3">
    <name type="scientific">Lacticaseibacillus suilingensis</name>
    <dbReference type="NCBI Taxonomy" id="2799577"/>
    <lineage>
        <taxon>Bacteria</taxon>
        <taxon>Bacillati</taxon>
        <taxon>Bacillota</taxon>
        <taxon>Bacilli</taxon>
        <taxon>Lactobacillales</taxon>
        <taxon>Lactobacillaceae</taxon>
        <taxon>Lacticaseibacillus</taxon>
    </lineage>
</organism>
<dbReference type="SUPFAM" id="SSF47413">
    <property type="entry name" value="lambda repressor-like DNA-binding domains"/>
    <property type="match status" value="1"/>
</dbReference>
<dbReference type="InterPro" id="IPR001387">
    <property type="entry name" value="Cro/C1-type_HTH"/>
</dbReference>
<sequence>MSKTQPALRIMGDRVRYFRKLKGLSQAELAKDICTQATISLIEKRNKVPSMNILIRLTNRLGISLDDIVVENQDRTQKALSQVGRQVRHGDYAAAAPGLAKVNVAKLTSDSDQKRYYYYRGMVELFVNHAQDEAIYYFGRVLNQQGQTHQDLAAIMATLGLGIAYAEKGTTDRASVYLQQADQLLKQMPLNEGRYLDVELTIYWHSARIYFELKAYDEVLKYLQLGIDLAVKNDSLFLLAELYTLQARTYKQLGDAQASGAYQIALALAQVTASRDLLTQLQAEAASA</sequence>
<dbReference type="Gene3D" id="1.25.40.10">
    <property type="entry name" value="Tetratricopeptide repeat domain"/>
    <property type="match status" value="1"/>
</dbReference>
<evidence type="ECO:0000313" key="3">
    <source>
        <dbReference type="Proteomes" id="UP001597199"/>
    </source>
</evidence>
<dbReference type="RefSeq" id="WP_204119294.1">
    <property type="nucleotide sequence ID" value="NZ_BOLV01000013.1"/>
</dbReference>
<dbReference type="SUPFAM" id="SSF48452">
    <property type="entry name" value="TPR-like"/>
    <property type="match status" value="1"/>
</dbReference>
<dbReference type="CDD" id="cd00093">
    <property type="entry name" value="HTH_XRE"/>
    <property type="match status" value="1"/>
</dbReference>
<dbReference type="PANTHER" id="PTHR37038">
    <property type="entry name" value="TRANSCRIPTIONAL REGULATOR-RELATED"/>
    <property type="match status" value="1"/>
</dbReference>
<dbReference type="PROSITE" id="PS50943">
    <property type="entry name" value="HTH_CROC1"/>
    <property type="match status" value="1"/>
</dbReference>
<dbReference type="Proteomes" id="UP001597199">
    <property type="component" value="Unassembled WGS sequence"/>
</dbReference>
<dbReference type="Pfam" id="PF18768">
    <property type="entry name" value="RNPP_C"/>
    <property type="match status" value="1"/>
</dbReference>
<dbReference type="InterPro" id="IPR041315">
    <property type="entry name" value="PlcR_TPR"/>
</dbReference>
<dbReference type="SMART" id="SM00530">
    <property type="entry name" value="HTH_XRE"/>
    <property type="match status" value="1"/>
</dbReference>
<proteinExistence type="predicted"/>
<dbReference type="InterPro" id="IPR010982">
    <property type="entry name" value="Lambda_DNA-bd_dom_sf"/>
</dbReference>
<dbReference type="InterPro" id="IPR011990">
    <property type="entry name" value="TPR-like_helical_dom_sf"/>
</dbReference>
<accession>A0ABW4BGD7</accession>
<name>A0ABW4BGD7_9LACO</name>
<dbReference type="InterPro" id="IPR053163">
    <property type="entry name" value="HTH-type_regulator_Rgg"/>
</dbReference>
<reference evidence="3" key="1">
    <citation type="journal article" date="2019" name="Int. J. Syst. Evol. Microbiol.">
        <title>The Global Catalogue of Microorganisms (GCM) 10K type strain sequencing project: providing services to taxonomists for standard genome sequencing and annotation.</title>
        <authorList>
            <consortium name="The Broad Institute Genomics Platform"/>
            <consortium name="The Broad Institute Genome Sequencing Center for Infectious Disease"/>
            <person name="Wu L."/>
            <person name="Ma J."/>
        </authorList>
    </citation>
    <scope>NUCLEOTIDE SEQUENCE [LARGE SCALE GENOMIC DNA]</scope>
    <source>
        <strain evidence="3">CCM 9110</strain>
    </source>
</reference>
<evidence type="ECO:0000313" key="2">
    <source>
        <dbReference type="EMBL" id="MFD1399569.1"/>
    </source>
</evidence>
<evidence type="ECO:0000259" key="1">
    <source>
        <dbReference type="PROSITE" id="PS50943"/>
    </source>
</evidence>
<protein>
    <submittedName>
        <fullName evidence="2">Helix-turn-helix domain-containing protein</fullName>
    </submittedName>
</protein>